<dbReference type="Proteomes" id="UP000469159">
    <property type="component" value="Unassembled WGS sequence"/>
</dbReference>
<keyword evidence="2" id="KW-0418">Kinase</keyword>
<evidence type="ECO:0000313" key="3">
    <source>
        <dbReference type="Proteomes" id="UP000469159"/>
    </source>
</evidence>
<dbReference type="Gene3D" id="3.10.50.30">
    <property type="entry name" value="Transcription elongation factor, GreA/GreB, C-terminal domain"/>
    <property type="match status" value="1"/>
</dbReference>
<protein>
    <submittedName>
        <fullName evidence="2">Nucleoside-diphosphate kinase</fullName>
    </submittedName>
</protein>
<proteinExistence type="predicted"/>
<gene>
    <name evidence="2" type="ORF">GRI75_10250</name>
</gene>
<sequence length="155" mass="16796">MSVAFRRESDDEHLEPKFELPIPAGPNLVTARGLQLIRERRAALEARLKGCTDPDQTTVIQRDLRYWTTREITAELAPTPSGNKVEFGTTVDILLQGKPRTLRIVGDDEADPAEGLVSFNAPLSRAMLGAEPGDLLSFGGAADAIEVLNVEVTSA</sequence>
<dbReference type="RefSeq" id="WP_160746876.1">
    <property type="nucleotide sequence ID" value="NZ_WTYK01000005.1"/>
</dbReference>
<dbReference type="GO" id="GO:0016301">
    <property type="term" value="F:kinase activity"/>
    <property type="evidence" value="ECO:0007669"/>
    <property type="project" value="UniProtKB-KW"/>
</dbReference>
<dbReference type="GO" id="GO:0070063">
    <property type="term" value="F:RNA polymerase binding"/>
    <property type="evidence" value="ECO:0007669"/>
    <property type="project" value="InterPro"/>
</dbReference>
<comment type="caution">
    <text evidence="2">The sequence shown here is derived from an EMBL/GenBank/DDBJ whole genome shotgun (WGS) entry which is preliminary data.</text>
</comment>
<dbReference type="EMBL" id="WTYK01000005">
    <property type="protein sequence ID" value="MXP42020.1"/>
    <property type="molecule type" value="Genomic_DNA"/>
</dbReference>
<evidence type="ECO:0000259" key="1">
    <source>
        <dbReference type="Pfam" id="PF01272"/>
    </source>
</evidence>
<dbReference type="OrthoDB" id="8537952at2"/>
<evidence type="ECO:0000313" key="2">
    <source>
        <dbReference type="EMBL" id="MXP42020.1"/>
    </source>
</evidence>
<dbReference type="InterPro" id="IPR036953">
    <property type="entry name" value="GreA/GreB_C_sf"/>
</dbReference>
<accession>A0A6I4USW5</accession>
<feature type="domain" description="Transcription elongation factor GreA/GreB C-terminal" evidence="1">
    <location>
        <begin position="83"/>
        <end position="150"/>
    </location>
</feature>
<organism evidence="2 3">
    <name type="scientific">Croceibacterium soli</name>
    <dbReference type="NCBI Taxonomy" id="1739690"/>
    <lineage>
        <taxon>Bacteria</taxon>
        <taxon>Pseudomonadati</taxon>
        <taxon>Pseudomonadota</taxon>
        <taxon>Alphaproteobacteria</taxon>
        <taxon>Sphingomonadales</taxon>
        <taxon>Erythrobacteraceae</taxon>
        <taxon>Croceibacterium</taxon>
    </lineage>
</organism>
<dbReference type="InterPro" id="IPR023459">
    <property type="entry name" value="Tscrpt_elong_fac_GreA/B_fam"/>
</dbReference>
<keyword evidence="3" id="KW-1185">Reference proteome</keyword>
<reference evidence="2 3" key="1">
    <citation type="submission" date="2019-12" db="EMBL/GenBank/DDBJ databases">
        <title>Genomic-based taxomic classification of the family Erythrobacteraceae.</title>
        <authorList>
            <person name="Xu L."/>
        </authorList>
    </citation>
    <scope>NUCLEOTIDE SEQUENCE [LARGE SCALE GENOMIC DNA]</scope>
    <source>
        <strain evidence="2 3">MCCC 1K02066</strain>
    </source>
</reference>
<name>A0A6I4USW5_9SPHN</name>
<keyword evidence="2" id="KW-0808">Transferase</keyword>
<dbReference type="Pfam" id="PF01272">
    <property type="entry name" value="GreA_GreB"/>
    <property type="match status" value="1"/>
</dbReference>
<dbReference type="AlphaFoldDB" id="A0A6I4USW5"/>
<dbReference type="InterPro" id="IPR001437">
    <property type="entry name" value="Tscrpt_elong_fac_GreA/B_C"/>
</dbReference>
<dbReference type="GO" id="GO:0006354">
    <property type="term" value="P:DNA-templated transcription elongation"/>
    <property type="evidence" value="ECO:0007669"/>
    <property type="project" value="TreeGrafter"/>
</dbReference>
<dbReference type="GO" id="GO:0032784">
    <property type="term" value="P:regulation of DNA-templated transcription elongation"/>
    <property type="evidence" value="ECO:0007669"/>
    <property type="project" value="InterPro"/>
</dbReference>
<dbReference type="SUPFAM" id="SSF54534">
    <property type="entry name" value="FKBP-like"/>
    <property type="match status" value="1"/>
</dbReference>
<dbReference type="GO" id="GO:0003677">
    <property type="term" value="F:DNA binding"/>
    <property type="evidence" value="ECO:0007669"/>
    <property type="project" value="InterPro"/>
</dbReference>
<dbReference type="PANTHER" id="PTHR30437">
    <property type="entry name" value="TRANSCRIPTION ELONGATION FACTOR GREA"/>
    <property type="match status" value="1"/>
</dbReference>
<dbReference type="PANTHER" id="PTHR30437:SF6">
    <property type="entry name" value="TRANSCRIPTION ELONGATION FACTOR GREB"/>
    <property type="match status" value="1"/>
</dbReference>